<evidence type="ECO:0000256" key="2">
    <source>
        <dbReference type="ARBA" id="ARBA00001933"/>
    </source>
</evidence>
<evidence type="ECO:0000256" key="8">
    <source>
        <dbReference type="ARBA" id="ARBA00022723"/>
    </source>
</evidence>
<feature type="domain" description="Radical SAM core" evidence="16">
    <location>
        <begin position="106"/>
        <end position="321"/>
    </location>
</feature>
<dbReference type="GO" id="GO:0051539">
    <property type="term" value="F:4 iron, 4 sulfur cluster binding"/>
    <property type="evidence" value="ECO:0007669"/>
    <property type="project" value="UniProtKB-KW"/>
</dbReference>
<evidence type="ECO:0000256" key="7">
    <source>
        <dbReference type="ARBA" id="ARBA00022691"/>
    </source>
</evidence>
<dbReference type="InterPro" id="IPR058240">
    <property type="entry name" value="rSAM_sf"/>
</dbReference>
<evidence type="ECO:0000256" key="9">
    <source>
        <dbReference type="ARBA" id="ARBA00022898"/>
    </source>
</evidence>
<dbReference type="Pfam" id="PF04055">
    <property type="entry name" value="Radical_SAM"/>
    <property type="match status" value="1"/>
</dbReference>
<evidence type="ECO:0000256" key="15">
    <source>
        <dbReference type="PIRSR" id="PIRSR603739-50"/>
    </source>
</evidence>
<sequence>MITPRPDSRQQAPLWQHALREAFTRPADLLDYLQIDPALPALDLERLRDFPLRVPRGFAARMRPGDPADPLFLQVWPRPAEGLVVPGFALDAVGDLNKARDGGVIHKYRGRALLIATGACAVNCRYCFRRHFPYSEQLAAREQWRGALETLAGDPSIEEVILSGGDPLSLSDDKLAALAQSLEDIPHLRRLRIHTRQPIVLPERVDERLLQWLGRGRLQKVMVLHVNHPQELDASVERALQPLRALQIPLLNQSVLLRGINDSAETLRNLSEKLFACGILPYYLHVVDRVHGAAHFEVDVEAARRLASELVALVPGYLMPRLAREDAGAASKTWIAW</sequence>
<accession>A0A2S5TDJ8</accession>
<dbReference type="GO" id="GO:0046872">
    <property type="term" value="F:metal ion binding"/>
    <property type="evidence" value="ECO:0007669"/>
    <property type="project" value="UniProtKB-KW"/>
</dbReference>
<evidence type="ECO:0000256" key="4">
    <source>
        <dbReference type="ARBA" id="ARBA00008703"/>
    </source>
</evidence>
<keyword evidence="8 14" id="KW-0479">Metal-binding</keyword>
<dbReference type="SFLD" id="SFLDG01070">
    <property type="entry name" value="PLP-dependent"/>
    <property type="match status" value="1"/>
</dbReference>
<dbReference type="InterPro" id="IPR003739">
    <property type="entry name" value="Lys_aminomutase/Glu_NH3_mut"/>
</dbReference>
<dbReference type="Gene3D" id="3.20.20.70">
    <property type="entry name" value="Aldolase class I"/>
    <property type="match status" value="1"/>
</dbReference>
<evidence type="ECO:0000256" key="6">
    <source>
        <dbReference type="ARBA" id="ARBA00022485"/>
    </source>
</evidence>
<comment type="similarity">
    <text evidence="4">Belongs to the radical SAM superfamily. KamA family.</text>
</comment>
<dbReference type="PIRSF" id="PIRSF004911">
    <property type="entry name" value="DUF160"/>
    <property type="match status" value="1"/>
</dbReference>
<dbReference type="SFLD" id="SFLDS00029">
    <property type="entry name" value="Radical_SAM"/>
    <property type="match status" value="1"/>
</dbReference>
<dbReference type="InterPro" id="IPR007197">
    <property type="entry name" value="rSAM"/>
</dbReference>
<dbReference type="SFLD" id="SFLDF00314">
    <property type="entry name" value="L-lysine_2_3-aminomutase_(yjeK"/>
    <property type="match status" value="1"/>
</dbReference>
<evidence type="ECO:0000256" key="5">
    <source>
        <dbReference type="ARBA" id="ARBA00022363"/>
    </source>
</evidence>
<evidence type="ECO:0000256" key="14">
    <source>
        <dbReference type="PIRSR" id="PIRSR004911-1"/>
    </source>
</evidence>
<feature type="binding site" evidence="14">
    <location>
        <position position="124"/>
    </location>
    <ligand>
        <name>[4Fe-4S] cluster</name>
        <dbReference type="ChEBI" id="CHEBI:49883"/>
        <note>4Fe-4S-S-AdoMet</note>
    </ligand>
</feature>
<organism evidence="17 18">
    <name type="scientific">Solimonas fluminis</name>
    <dbReference type="NCBI Taxonomy" id="2086571"/>
    <lineage>
        <taxon>Bacteria</taxon>
        <taxon>Pseudomonadati</taxon>
        <taxon>Pseudomonadota</taxon>
        <taxon>Gammaproteobacteria</taxon>
        <taxon>Nevskiales</taxon>
        <taxon>Nevskiaceae</taxon>
        <taxon>Solimonas</taxon>
    </lineage>
</organism>
<dbReference type="OrthoDB" id="9770937at2"/>
<evidence type="ECO:0000256" key="13">
    <source>
        <dbReference type="ARBA" id="ARBA00030756"/>
    </source>
</evidence>
<evidence type="ECO:0000256" key="11">
    <source>
        <dbReference type="ARBA" id="ARBA00023014"/>
    </source>
</evidence>
<comment type="cofactor">
    <cofactor evidence="2 15">
        <name>pyridoxal 5'-phosphate</name>
        <dbReference type="ChEBI" id="CHEBI:597326"/>
    </cofactor>
</comment>
<keyword evidence="18" id="KW-1185">Reference proteome</keyword>
<dbReference type="Proteomes" id="UP000238220">
    <property type="component" value="Unassembled WGS sequence"/>
</dbReference>
<protein>
    <recommendedName>
        <fullName evidence="5">L-lysine 2,3-aminomutase</fullName>
    </recommendedName>
    <alternativeName>
        <fullName evidence="13">EF-P post-translational modification enzyme B</fullName>
    </alternativeName>
</protein>
<gene>
    <name evidence="17" type="primary">epmB</name>
    <name evidence="17" type="ORF">C3942_16250</name>
</gene>
<keyword evidence="11 14" id="KW-0411">Iron-sulfur</keyword>
<keyword evidence="12" id="KW-0413">Isomerase</keyword>
<keyword evidence="6 14" id="KW-0004">4Fe-4S</keyword>
<proteinExistence type="inferred from homology"/>
<feature type="binding site" evidence="14">
    <location>
        <position position="120"/>
    </location>
    <ligand>
        <name>[4Fe-4S] cluster</name>
        <dbReference type="ChEBI" id="CHEBI:49883"/>
        <note>4Fe-4S-S-AdoMet</note>
    </ligand>
</feature>
<evidence type="ECO:0000256" key="3">
    <source>
        <dbReference type="ARBA" id="ARBA00001966"/>
    </source>
</evidence>
<dbReference type="PROSITE" id="PS51918">
    <property type="entry name" value="RADICAL_SAM"/>
    <property type="match status" value="1"/>
</dbReference>
<dbReference type="SUPFAM" id="SSF102114">
    <property type="entry name" value="Radical SAM enzymes"/>
    <property type="match status" value="1"/>
</dbReference>
<comment type="caution">
    <text evidence="17">The sequence shown here is derived from an EMBL/GenBank/DDBJ whole genome shotgun (WGS) entry which is preliminary data.</text>
</comment>
<dbReference type="PANTHER" id="PTHR30538:SF1">
    <property type="entry name" value="L-LYSINE 2,3-AMINOMUTASE"/>
    <property type="match status" value="1"/>
</dbReference>
<comment type="catalytic activity">
    <reaction evidence="1">
        <text>L-lysine = D-beta-lysine</text>
        <dbReference type="Rhea" id="RHEA:44148"/>
        <dbReference type="ChEBI" id="CHEBI:32551"/>
        <dbReference type="ChEBI" id="CHEBI:84138"/>
    </reaction>
</comment>
<dbReference type="PANTHER" id="PTHR30538">
    <property type="entry name" value="LYSINE 2,3-AMINOMUTASE-RELATED"/>
    <property type="match status" value="1"/>
</dbReference>
<evidence type="ECO:0000256" key="10">
    <source>
        <dbReference type="ARBA" id="ARBA00023004"/>
    </source>
</evidence>
<keyword evidence="9 15" id="KW-0663">Pyridoxal phosphate</keyword>
<name>A0A2S5TDJ8_9GAMM</name>
<dbReference type="NCBIfam" id="TIGR03821">
    <property type="entry name" value="EFP_modif_epmB"/>
    <property type="match status" value="1"/>
</dbReference>
<comment type="cofactor">
    <cofactor evidence="3">
        <name>[4Fe-4S] cluster</name>
        <dbReference type="ChEBI" id="CHEBI:49883"/>
    </cofactor>
</comment>
<evidence type="ECO:0000313" key="17">
    <source>
        <dbReference type="EMBL" id="PPE72967.1"/>
    </source>
</evidence>
<feature type="modified residue" description="N6-(pyridoxal phosphate)lysine" evidence="15">
    <location>
        <position position="332"/>
    </location>
</feature>
<keyword evidence="10" id="KW-0408">Iron</keyword>
<dbReference type="AlphaFoldDB" id="A0A2S5TDJ8"/>
<evidence type="ECO:0000259" key="16">
    <source>
        <dbReference type="PROSITE" id="PS51918"/>
    </source>
</evidence>
<evidence type="ECO:0000256" key="12">
    <source>
        <dbReference type="ARBA" id="ARBA00023235"/>
    </source>
</evidence>
<reference evidence="17 18" key="1">
    <citation type="submission" date="2018-02" db="EMBL/GenBank/DDBJ databases">
        <title>Genome sequencing of Solimonas sp. HR-BB.</title>
        <authorList>
            <person name="Lee Y."/>
            <person name="Jeon C.O."/>
        </authorList>
    </citation>
    <scope>NUCLEOTIDE SEQUENCE [LARGE SCALE GENOMIC DNA]</scope>
    <source>
        <strain evidence="17 18">HR-BB</strain>
    </source>
</reference>
<dbReference type="CDD" id="cd01335">
    <property type="entry name" value="Radical_SAM"/>
    <property type="match status" value="1"/>
</dbReference>
<dbReference type="InterPro" id="IPR013785">
    <property type="entry name" value="Aldolase_TIM"/>
</dbReference>
<keyword evidence="7" id="KW-0949">S-adenosyl-L-methionine</keyword>
<feature type="binding site" evidence="14">
    <location>
        <position position="127"/>
    </location>
    <ligand>
        <name>[4Fe-4S] cluster</name>
        <dbReference type="ChEBI" id="CHEBI:49883"/>
        <note>4Fe-4S-S-AdoMet</note>
    </ligand>
</feature>
<evidence type="ECO:0000256" key="1">
    <source>
        <dbReference type="ARBA" id="ARBA00001352"/>
    </source>
</evidence>
<evidence type="ECO:0000313" key="18">
    <source>
        <dbReference type="Proteomes" id="UP000238220"/>
    </source>
</evidence>
<dbReference type="GO" id="GO:0016853">
    <property type="term" value="F:isomerase activity"/>
    <property type="evidence" value="ECO:0007669"/>
    <property type="project" value="UniProtKB-KW"/>
</dbReference>
<dbReference type="NCBIfam" id="TIGR00238">
    <property type="entry name" value="KamA family radical SAM protein"/>
    <property type="match status" value="1"/>
</dbReference>
<dbReference type="InterPro" id="IPR022462">
    <property type="entry name" value="EpmB"/>
</dbReference>
<dbReference type="EMBL" id="PSNW01000009">
    <property type="protein sequence ID" value="PPE72967.1"/>
    <property type="molecule type" value="Genomic_DNA"/>
</dbReference>
<dbReference type="RefSeq" id="WP_104231411.1">
    <property type="nucleotide sequence ID" value="NZ_PSNW01000009.1"/>
</dbReference>